<comment type="caution">
    <text evidence="1">The sequence shown here is derived from an EMBL/GenBank/DDBJ whole genome shotgun (WGS) entry which is preliminary data.</text>
</comment>
<dbReference type="RefSeq" id="WP_345612548.1">
    <property type="nucleotide sequence ID" value="NZ_BAABJO010000047.1"/>
</dbReference>
<evidence type="ECO:0000313" key="2">
    <source>
        <dbReference type="Proteomes" id="UP001500804"/>
    </source>
</evidence>
<proteinExistence type="predicted"/>
<name>A0ABP9P4D4_9PSEU</name>
<dbReference type="Proteomes" id="UP001500804">
    <property type="component" value="Unassembled WGS sequence"/>
</dbReference>
<gene>
    <name evidence="1" type="ORF">GCM10023320_78020</name>
</gene>
<organism evidence="1 2">
    <name type="scientific">Pseudonocardia adelaidensis</name>
    <dbReference type="NCBI Taxonomy" id="648754"/>
    <lineage>
        <taxon>Bacteria</taxon>
        <taxon>Bacillati</taxon>
        <taxon>Actinomycetota</taxon>
        <taxon>Actinomycetes</taxon>
        <taxon>Pseudonocardiales</taxon>
        <taxon>Pseudonocardiaceae</taxon>
        <taxon>Pseudonocardia</taxon>
    </lineage>
</organism>
<protein>
    <submittedName>
        <fullName evidence="1">Uncharacterized protein</fullName>
    </submittedName>
</protein>
<dbReference type="EMBL" id="BAABJO010000047">
    <property type="protein sequence ID" value="GAA5140391.1"/>
    <property type="molecule type" value="Genomic_DNA"/>
</dbReference>
<accession>A0ABP9P4D4</accession>
<sequence>MRAAWRRAIDATKRSGHVPAEHHIWHRGRDSGDLVIELRQGSHPDMARRRSRPDAIAVPDDVADWHPAAAAEFRNISAGSIRRAQLIAHALATAASLQGLEVGAAEGLYALTFRSAGQLCGLRFYEEYETRDVLPDPDAQGSDRRYSWQRVQAEAREVPSGRLVMEFDEDWHLRGRRRRFADRQLWKLDAKLRDVLAEIVFRLKDQRERREAAERAERDKQQAWRAAMAQARLDFHDSRRIEALDRQLSGWEKAKRIRSYCDALAAVRDEHDDERTAWVAWARAYADRLDPRGRSDLAPAEVEPTPHQLAPFLKGWSLRSQAPLAPLITLRPDDVDRDAQLALDAVGIADCATASQGSHRLRDQLAEPPDLGPERHELVVAVTVLLAAPLADDRARLGELGIDLGADLG</sequence>
<evidence type="ECO:0000313" key="1">
    <source>
        <dbReference type="EMBL" id="GAA5140391.1"/>
    </source>
</evidence>
<keyword evidence="2" id="KW-1185">Reference proteome</keyword>
<reference evidence="2" key="1">
    <citation type="journal article" date="2019" name="Int. J. Syst. Evol. Microbiol.">
        <title>The Global Catalogue of Microorganisms (GCM) 10K type strain sequencing project: providing services to taxonomists for standard genome sequencing and annotation.</title>
        <authorList>
            <consortium name="The Broad Institute Genomics Platform"/>
            <consortium name="The Broad Institute Genome Sequencing Center for Infectious Disease"/>
            <person name="Wu L."/>
            <person name="Ma J."/>
        </authorList>
    </citation>
    <scope>NUCLEOTIDE SEQUENCE [LARGE SCALE GENOMIC DNA]</scope>
    <source>
        <strain evidence="2">JCM 18302</strain>
    </source>
</reference>